<proteinExistence type="predicted"/>
<dbReference type="EMBL" id="JAFIRR010000172">
    <property type="protein sequence ID" value="MCO6419103.1"/>
    <property type="molecule type" value="Genomic_DNA"/>
</dbReference>
<keyword evidence="2" id="KW-1185">Reference proteome</keyword>
<organism evidence="1 2">
    <name type="scientific">Siccirubricoccus soli</name>
    <dbReference type="NCBI Taxonomy" id="2899147"/>
    <lineage>
        <taxon>Bacteria</taxon>
        <taxon>Pseudomonadati</taxon>
        <taxon>Pseudomonadota</taxon>
        <taxon>Alphaproteobacteria</taxon>
        <taxon>Acetobacterales</taxon>
        <taxon>Roseomonadaceae</taxon>
        <taxon>Siccirubricoccus</taxon>
    </lineage>
</organism>
<name>A0ABT1DB13_9PROT</name>
<dbReference type="RefSeq" id="WP_252955727.1">
    <property type="nucleotide sequence ID" value="NZ_JAFIRR010000172.1"/>
</dbReference>
<protein>
    <recommendedName>
        <fullName evidence="3">DUF3144 domain-containing protein</fullName>
    </recommendedName>
</protein>
<evidence type="ECO:0000313" key="1">
    <source>
        <dbReference type="EMBL" id="MCO6419103.1"/>
    </source>
</evidence>
<evidence type="ECO:0000313" key="2">
    <source>
        <dbReference type="Proteomes" id="UP001523392"/>
    </source>
</evidence>
<gene>
    <name evidence="1" type="ORF">JYK14_23505</name>
</gene>
<comment type="caution">
    <text evidence="1">The sequence shown here is derived from an EMBL/GenBank/DDBJ whole genome shotgun (WGS) entry which is preliminary data.</text>
</comment>
<sequence length="104" mass="11442">MAPKRKVRIDLDFATSAKLILADYHRFMSADPATQEEGANKLFASRHSSAKAALSHLEQLLKLAGEQADQAQLQEIGESLAQYRSFIAKELKEEPETDDPGDAA</sequence>
<accession>A0ABT1DB13</accession>
<dbReference type="Proteomes" id="UP001523392">
    <property type="component" value="Unassembled WGS sequence"/>
</dbReference>
<evidence type="ECO:0008006" key="3">
    <source>
        <dbReference type="Google" id="ProtNLM"/>
    </source>
</evidence>
<reference evidence="1 2" key="1">
    <citation type="submission" date="2021-12" db="EMBL/GenBank/DDBJ databases">
        <title>Siccirubricoccus leaddurans sp. nov., a high concentration Zn2+ tolerance bacterium.</title>
        <authorList>
            <person name="Cao Y."/>
        </authorList>
    </citation>
    <scope>NUCLEOTIDE SEQUENCE [LARGE SCALE GENOMIC DNA]</scope>
    <source>
        <strain evidence="1 2">KC 17139</strain>
    </source>
</reference>